<accession>Q01QK4</accession>
<gene>
    <name evidence="1" type="ordered locus">Acid_7155</name>
</gene>
<keyword evidence="1" id="KW-0489">Methyltransferase</keyword>
<dbReference type="GO" id="GO:0032259">
    <property type="term" value="P:methylation"/>
    <property type="evidence" value="ECO:0007669"/>
    <property type="project" value="UniProtKB-KW"/>
</dbReference>
<dbReference type="Gene3D" id="3.40.50.150">
    <property type="entry name" value="Vaccinia Virus protein VP39"/>
    <property type="match status" value="1"/>
</dbReference>
<dbReference type="SUPFAM" id="SSF53335">
    <property type="entry name" value="S-adenosyl-L-methionine-dependent methyltransferases"/>
    <property type="match status" value="1"/>
</dbReference>
<sequence>MNEPASLTSTHPLTASFRDPAGSLFRYEGRILRAVNPVGIADLEAFLASASGQKLMSSGSVSRARALDAAECERLLADSEIRELYGSRGARMILEHERIDFPSFPYEWTAEMLYAAALLTLDLAQALLADGLGLKDATPYNILFRGPEPVFIDILSFERRQAGDPTWLPYAQFVRTFLLPLLANQAYGLGLDQLLTTRRDGLEPEEVYRWSKPLQRLKPPFFGLVSMPTWLGSRHKQDDHSIYQKKTLSDPEKARFILETVLNGLRRTLSRLQPAEGARSVWSDYMAVNNNYTADHFQAKQRFVGEALAEFPARSVLDVGCNTGHFSAIAARSGASVVAVDYDPVVLGTVWRQARAEKLDILPLAVNLTRPSPGTGWRNQECASFLDRARGKFEAVLMLAVIHHMLVTERVPLADIITLAAELTTKLLIIEYVAPEDSMFRRLTRGREELHRHLTAELFESHCRPYFDIVRVQHVEGATRRLYLLRKRA</sequence>
<dbReference type="CDD" id="cd02440">
    <property type="entry name" value="AdoMet_MTases"/>
    <property type="match status" value="1"/>
</dbReference>
<dbReference type="EMBL" id="CP000473">
    <property type="protein sequence ID" value="ABJ88066.1"/>
    <property type="molecule type" value="Genomic_DNA"/>
</dbReference>
<dbReference type="Pfam" id="PF13489">
    <property type="entry name" value="Methyltransf_23"/>
    <property type="match status" value="1"/>
</dbReference>
<dbReference type="GO" id="GO:0008168">
    <property type="term" value="F:methyltransferase activity"/>
    <property type="evidence" value="ECO:0007669"/>
    <property type="project" value="UniProtKB-KW"/>
</dbReference>
<organism evidence="1">
    <name type="scientific">Solibacter usitatus (strain Ellin6076)</name>
    <dbReference type="NCBI Taxonomy" id="234267"/>
    <lineage>
        <taxon>Bacteria</taxon>
        <taxon>Pseudomonadati</taxon>
        <taxon>Acidobacteriota</taxon>
        <taxon>Terriglobia</taxon>
        <taxon>Bryobacterales</taxon>
        <taxon>Solibacteraceae</taxon>
        <taxon>Candidatus Solibacter</taxon>
    </lineage>
</organism>
<dbReference type="AlphaFoldDB" id="Q01QK4"/>
<dbReference type="eggNOG" id="COG2264">
    <property type="taxonomic scope" value="Bacteria"/>
</dbReference>
<keyword evidence="1" id="KW-0808">Transferase</keyword>
<dbReference type="HOGENOM" id="CLU_047692_0_0_0"/>
<dbReference type="KEGG" id="sus:Acid_7155"/>
<name>Q01QK4_SOLUE</name>
<reference evidence="1" key="1">
    <citation type="submission" date="2006-10" db="EMBL/GenBank/DDBJ databases">
        <title>Complete sequence of Solibacter usitatus Ellin6076.</title>
        <authorList>
            <consortium name="US DOE Joint Genome Institute"/>
            <person name="Copeland A."/>
            <person name="Lucas S."/>
            <person name="Lapidus A."/>
            <person name="Barry K."/>
            <person name="Detter J.C."/>
            <person name="Glavina del Rio T."/>
            <person name="Hammon N."/>
            <person name="Israni S."/>
            <person name="Dalin E."/>
            <person name="Tice H."/>
            <person name="Pitluck S."/>
            <person name="Thompson L.S."/>
            <person name="Brettin T."/>
            <person name="Bruce D."/>
            <person name="Han C."/>
            <person name="Tapia R."/>
            <person name="Gilna P."/>
            <person name="Schmutz J."/>
            <person name="Larimer F."/>
            <person name="Land M."/>
            <person name="Hauser L."/>
            <person name="Kyrpides N."/>
            <person name="Mikhailova N."/>
            <person name="Janssen P.H."/>
            <person name="Kuske C.R."/>
            <person name="Richardson P."/>
        </authorList>
    </citation>
    <scope>NUCLEOTIDE SEQUENCE</scope>
    <source>
        <strain evidence="1">Ellin6076</strain>
    </source>
</reference>
<dbReference type="STRING" id="234267.Acid_7155"/>
<dbReference type="InterPro" id="IPR029063">
    <property type="entry name" value="SAM-dependent_MTases_sf"/>
</dbReference>
<proteinExistence type="predicted"/>
<protein>
    <submittedName>
        <fullName evidence="1">Methyltransferase type 12</fullName>
    </submittedName>
</protein>
<evidence type="ECO:0000313" key="1">
    <source>
        <dbReference type="EMBL" id="ABJ88066.1"/>
    </source>
</evidence>
<dbReference type="InParanoid" id="Q01QK4"/>